<proteinExistence type="predicted"/>
<comment type="caution">
    <text evidence="3">The sequence shown here is derived from an EMBL/GenBank/DDBJ whole genome shotgun (WGS) entry which is preliminary data.</text>
</comment>
<keyword evidence="2" id="KW-1133">Transmembrane helix</keyword>
<dbReference type="Proteomes" id="UP001273589">
    <property type="component" value="Unassembled WGS sequence"/>
</dbReference>
<sequence>MTGSASASGSGDGLGRDGGDGDHHGRHGSGTYSGTHSGTYDDREGCEMPSGRAEPDRDEGRDSERGDSAGPDDGRRFMSDDTAADGVSDAPAPEAPAPDGAAASVDSLLAAAVRGGASADSAGEARAVAAFRAARETGPRTARTRRRDDWRPNARRRVQLSIRTTLAVLLASLTLGGVAFAAIGSATRDDEGAVGDRGGYRGQDQRPRPTDGALVVTRG</sequence>
<feature type="non-terminal residue" evidence="3">
    <location>
        <position position="219"/>
    </location>
</feature>
<dbReference type="EMBL" id="JARAWN010000146">
    <property type="protein sequence ID" value="MDX3132539.1"/>
    <property type="molecule type" value="Genomic_DNA"/>
</dbReference>
<feature type="region of interest" description="Disordered" evidence="1">
    <location>
        <begin position="1"/>
        <end position="102"/>
    </location>
</feature>
<keyword evidence="2" id="KW-0812">Transmembrane</keyword>
<reference evidence="3" key="1">
    <citation type="journal article" date="2023" name="Microb. Genom.">
        <title>Mesoterricola silvestris gen. nov., sp. nov., Mesoterricola sediminis sp. nov., Geothrix oryzae sp. nov., Geothrix edaphica sp. nov., Geothrix rubra sp. nov., and Geothrix limicola sp. nov., six novel members of Acidobacteriota isolated from soils.</title>
        <authorList>
            <person name="Weisberg A.J."/>
            <person name="Pearce E."/>
            <person name="Kramer C.G."/>
            <person name="Chang J.H."/>
            <person name="Clarke C.R."/>
        </authorList>
    </citation>
    <scope>NUCLEOTIDE SEQUENCE</scope>
    <source>
        <strain evidence="3">ND06-05F</strain>
    </source>
</reference>
<name>A0AAJ2UN43_9ACTN</name>
<keyword evidence="2" id="KW-0472">Membrane</keyword>
<feature type="compositionally biased region" description="Basic and acidic residues" evidence="1">
    <location>
        <begin position="53"/>
        <end position="79"/>
    </location>
</feature>
<feature type="compositionally biased region" description="Low complexity" evidence="1">
    <location>
        <begin position="29"/>
        <end position="38"/>
    </location>
</feature>
<evidence type="ECO:0000313" key="4">
    <source>
        <dbReference type="Proteomes" id="UP001273589"/>
    </source>
</evidence>
<evidence type="ECO:0000256" key="1">
    <source>
        <dbReference type="SAM" id="MobiDB-lite"/>
    </source>
</evidence>
<dbReference type="AlphaFoldDB" id="A0AAJ2UN43"/>
<evidence type="ECO:0000313" key="3">
    <source>
        <dbReference type="EMBL" id="MDX3132539.1"/>
    </source>
</evidence>
<gene>
    <name evidence="3" type="ORF">PV367_22710</name>
</gene>
<accession>A0AAJ2UN43</accession>
<feature type="transmembrane region" description="Helical" evidence="2">
    <location>
        <begin position="160"/>
        <end position="183"/>
    </location>
</feature>
<organism evidence="3 4">
    <name type="scientific">Streptomyces europaeiscabiei</name>
    <dbReference type="NCBI Taxonomy" id="146819"/>
    <lineage>
        <taxon>Bacteria</taxon>
        <taxon>Bacillati</taxon>
        <taxon>Actinomycetota</taxon>
        <taxon>Actinomycetes</taxon>
        <taxon>Kitasatosporales</taxon>
        <taxon>Streptomycetaceae</taxon>
        <taxon>Streptomyces</taxon>
    </lineage>
</organism>
<feature type="region of interest" description="Disordered" evidence="1">
    <location>
        <begin position="189"/>
        <end position="219"/>
    </location>
</feature>
<feature type="compositionally biased region" description="Basic and acidic residues" evidence="1">
    <location>
        <begin position="14"/>
        <end position="23"/>
    </location>
</feature>
<evidence type="ECO:0000256" key="2">
    <source>
        <dbReference type="SAM" id="Phobius"/>
    </source>
</evidence>
<protein>
    <submittedName>
        <fullName evidence="3">Uncharacterized protein</fullName>
    </submittedName>
</protein>